<dbReference type="UniPathway" id="UPA00084">
    <property type="reaction ID" value="UER00503"/>
</dbReference>
<keyword evidence="14 20" id="KW-0472">Membrane</keyword>
<dbReference type="InterPro" id="IPR050324">
    <property type="entry name" value="CDP-alcohol_PTase-I"/>
</dbReference>
<keyword evidence="11 20" id="KW-0812">Transmembrane</keyword>
<keyword evidence="22" id="KW-1185">Reference proteome</keyword>
<dbReference type="Pfam" id="PF01066">
    <property type="entry name" value="CDP-OH_P_transf"/>
    <property type="match status" value="1"/>
</dbReference>
<dbReference type="GO" id="GO:0008444">
    <property type="term" value="F:CDP-diacylglycerol-glycerol-3-phosphate 3-phosphatidyltransferase activity"/>
    <property type="evidence" value="ECO:0007669"/>
    <property type="project" value="UniProtKB-UniRule"/>
</dbReference>
<evidence type="ECO:0000256" key="5">
    <source>
        <dbReference type="ARBA" id="ARBA00010441"/>
    </source>
</evidence>
<dbReference type="PANTHER" id="PTHR14269">
    <property type="entry name" value="CDP-DIACYLGLYCEROL--GLYCEROL-3-PHOSPHATE 3-PHOSPHATIDYLTRANSFERASE-RELATED"/>
    <property type="match status" value="1"/>
</dbReference>
<keyword evidence="15" id="KW-0594">Phospholipid biosynthesis</keyword>
<feature type="transmembrane region" description="Helical" evidence="20">
    <location>
        <begin position="40"/>
        <end position="58"/>
    </location>
</feature>
<dbReference type="GO" id="GO:0006655">
    <property type="term" value="P:phosphatidylglycerol biosynthetic process"/>
    <property type="evidence" value="ECO:0007669"/>
    <property type="project" value="UniProtKB-UniPathway"/>
</dbReference>
<gene>
    <name evidence="21" type="primary">pgsA</name>
    <name evidence="21" type="ORF">JG29_11900</name>
</gene>
<name>A0A0F4KS03_9LACO</name>
<dbReference type="PATRIC" id="fig|1218508.4.peg.1178"/>
<dbReference type="InterPro" id="IPR000462">
    <property type="entry name" value="CDP-OH_P_trans"/>
</dbReference>
<comment type="pathway">
    <text evidence="3">Phospholipid metabolism; phosphatidylglycerol biosynthesis; phosphatidylglycerol from CDP-diacylglycerol: step 1/2.</text>
</comment>
<evidence type="ECO:0000256" key="17">
    <source>
        <dbReference type="ARBA" id="ARBA00048586"/>
    </source>
</evidence>
<keyword evidence="10 19" id="KW-0808">Transferase</keyword>
<keyword evidence="16" id="KW-1208">Phospholipid metabolism</keyword>
<dbReference type="HOGENOM" id="CLU_051314_2_3_9"/>
<dbReference type="PIRSF" id="PIRSF000847">
    <property type="entry name" value="Phos_ph_gly_syn"/>
    <property type="match status" value="1"/>
</dbReference>
<comment type="caution">
    <text evidence="21">The sequence shown here is derived from an EMBL/GenBank/DDBJ whole genome shotgun (WGS) entry which is preliminary data.</text>
</comment>
<feature type="transmembrane region" description="Helical" evidence="20">
    <location>
        <begin position="7"/>
        <end position="28"/>
    </location>
</feature>
<dbReference type="OrthoDB" id="9796672at2"/>
<evidence type="ECO:0000256" key="13">
    <source>
        <dbReference type="ARBA" id="ARBA00023098"/>
    </source>
</evidence>
<evidence type="ECO:0000256" key="1">
    <source>
        <dbReference type="ARBA" id="ARBA00003973"/>
    </source>
</evidence>
<dbReference type="STRING" id="1218508.JG29_11900"/>
<comment type="subcellular location">
    <subcellularLocation>
        <location evidence="2">Cell membrane</location>
        <topology evidence="2">Multi-pass membrane protein</topology>
    </subcellularLocation>
</comment>
<dbReference type="InterPro" id="IPR043130">
    <property type="entry name" value="CDP-OH_PTrfase_TM_dom"/>
</dbReference>
<accession>A0A0F4KS03</accession>
<comment type="similarity">
    <text evidence="5 19">Belongs to the CDP-alcohol phosphatidyltransferase class-I family.</text>
</comment>
<protein>
    <recommendedName>
        <fullName evidence="7 18">CDP-diacylglycerol--glycerol-3-phosphate 3-phosphatidyltransferase</fullName>
        <ecNumber evidence="6 18">2.7.8.5</ecNumber>
    </recommendedName>
</protein>
<reference evidence="21 22" key="1">
    <citation type="submission" date="2014-12" db="EMBL/GenBank/DDBJ databases">
        <title>Comparative genomics of the lactic acid bacteria isolated from the honey bee gut.</title>
        <authorList>
            <person name="Ellegaard K.M."/>
            <person name="Tamarit D."/>
            <person name="Javelind E."/>
            <person name="Olofsson T."/>
            <person name="Andersson S.G."/>
            <person name="Vasquez A."/>
        </authorList>
    </citation>
    <scope>NUCLEOTIDE SEQUENCE [LARGE SCALE GENOMIC DNA]</scope>
    <source>
        <strain evidence="21 22">Hon2</strain>
    </source>
</reference>
<evidence type="ECO:0000256" key="19">
    <source>
        <dbReference type="RuleBase" id="RU003750"/>
    </source>
</evidence>
<dbReference type="GO" id="GO:0005886">
    <property type="term" value="C:plasma membrane"/>
    <property type="evidence" value="ECO:0007669"/>
    <property type="project" value="UniProtKB-SubCell"/>
</dbReference>
<dbReference type="FunFam" id="1.20.120.1760:FF:000004">
    <property type="entry name" value="CDP-diacylglycerol--glycerol-3-phosphate 3-phosphatidyltransferase"/>
    <property type="match status" value="1"/>
</dbReference>
<dbReference type="Proteomes" id="UP000033695">
    <property type="component" value="Unassembled WGS sequence"/>
</dbReference>
<evidence type="ECO:0000256" key="8">
    <source>
        <dbReference type="ARBA" id="ARBA00022475"/>
    </source>
</evidence>
<evidence type="ECO:0000256" key="10">
    <source>
        <dbReference type="ARBA" id="ARBA00022679"/>
    </source>
</evidence>
<dbReference type="EMBL" id="JXBZ01000008">
    <property type="protein sequence ID" value="KJY48779.1"/>
    <property type="molecule type" value="Genomic_DNA"/>
</dbReference>
<evidence type="ECO:0000256" key="9">
    <source>
        <dbReference type="ARBA" id="ARBA00022516"/>
    </source>
</evidence>
<dbReference type="EC" id="2.7.8.5" evidence="6 18"/>
<proteinExistence type="inferred from homology"/>
<keyword evidence="8" id="KW-1003">Cell membrane</keyword>
<dbReference type="AlphaFoldDB" id="A0A0F4KS03"/>
<keyword evidence="13" id="KW-0443">Lipid metabolism</keyword>
<comment type="pathway">
    <text evidence="4">Lipid metabolism.</text>
</comment>
<evidence type="ECO:0000256" key="11">
    <source>
        <dbReference type="ARBA" id="ARBA00022692"/>
    </source>
</evidence>
<dbReference type="InterPro" id="IPR004570">
    <property type="entry name" value="Phosphatidylglycerol_P_synth"/>
</dbReference>
<evidence type="ECO:0000256" key="6">
    <source>
        <dbReference type="ARBA" id="ARBA00013170"/>
    </source>
</evidence>
<evidence type="ECO:0000256" key="20">
    <source>
        <dbReference type="SAM" id="Phobius"/>
    </source>
</evidence>
<organism evidence="21 22">
    <name type="scientific">Bombilactobacillus mellis</name>
    <dbReference type="NCBI Taxonomy" id="1218508"/>
    <lineage>
        <taxon>Bacteria</taxon>
        <taxon>Bacillati</taxon>
        <taxon>Bacillota</taxon>
        <taxon>Bacilli</taxon>
        <taxon>Lactobacillales</taxon>
        <taxon>Lactobacillaceae</taxon>
        <taxon>Bombilactobacillus</taxon>
    </lineage>
</organism>
<dbReference type="RefSeq" id="WP_045923036.1">
    <property type="nucleotide sequence ID" value="NZ_JAAEDY010000001.1"/>
</dbReference>
<dbReference type="NCBIfam" id="TIGR00560">
    <property type="entry name" value="pgsA"/>
    <property type="match status" value="1"/>
</dbReference>
<dbReference type="PANTHER" id="PTHR14269:SF62">
    <property type="entry name" value="CDP-DIACYLGLYCEROL--GLYCEROL-3-PHOSPHATE 3-PHOSPHATIDYLTRANSFERASE 1, CHLOROPLASTIC"/>
    <property type="match status" value="1"/>
</dbReference>
<keyword evidence="12 20" id="KW-1133">Transmembrane helix</keyword>
<comment type="catalytic activity">
    <reaction evidence="17">
        <text>a CDP-1,2-diacyl-sn-glycerol + sn-glycerol 3-phosphate = a 1,2-diacyl-sn-glycero-3-phospho-(1'-sn-glycero-3'-phosphate) + CMP + H(+)</text>
        <dbReference type="Rhea" id="RHEA:12593"/>
        <dbReference type="ChEBI" id="CHEBI:15378"/>
        <dbReference type="ChEBI" id="CHEBI:57597"/>
        <dbReference type="ChEBI" id="CHEBI:58332"/>
        <dbReference type="ChEBI" id="CHEBI:60110"/>
        <dbReference type="ChEBI" id="CHEBI:60377"/>
        <dbReference type="EC" id="2.7.8.5"/>
    </reaction>
</comment>
<evidence type="ECO:0000256" key="18">
    <source>
        <dbReference type="NCBIfam" id="TIGR00560"/>
    </source>
</evidence>
<evidence type="ECO:0000313" key="21">
    <source>
        <dbReference type="EMBL" id="KJY48779.1"/>
    </source>
</evidence>
<evidence type="ECO:0000256" key="3">
    <source>
        <dbReference type="ARBA" id="ARBA00005042"/>
    </source>
</evidence>
<dbReference type="InterPro" id="IPR048254">
    <property type="entry name" value="CDP_ALCOHOL_P_TRANSF_CS"/>
</dbReference>
<keyword evidence="9" id="KW-0444">Lipid biosynthesis</keyword>
<dbReference type="Gene3D" id="1.20.120.1760">
    <property type="match status" value="1"/>
</dbReference>
<sequence length="193" mass="21959">MNLPNKLTLVRIILIPIFMIFMSINFHLGQVQFLGTTISWEYLIAAIIFVVAALTDLADGKIARSRHLVTNFGKFMDPLADKMLVLTAFIYLAAHQQAPAWVIAIIACRELLITTLRLLIVEQGGQVMAAQMPGKIKTTTQMLAIVFLLLNDPIFSYWHLPFGTIMLYICLIFTVYSAYDYLVQNKQYYSDFK</sequence>
<evidence type="ECO:0000256" key="14">
    <source>
        <dbReference type="ARBA" id="ARBA00023136"/>
    </source>
</evidence>
<evidence type="ECO:0000256" key="2">
    <source>
        <dbReference type="ARBA" id="ARBA00004651"/>
    </source>
</evidence>
<evidence type="ECO:0000256" key="4">
    <source>
        <dbReference type="ARBA" id="ARBA00005189"/>
    </source>
</evidence>
<feature type="transmembrane region" description="Helical" evidence="20">
    <location>
        <begin position="165"/>
        <end position="183"/>
    </location>
</feature>
<evidence type="ECO:0000256" key="7">
    <source>
        <dbReference type="ARBA" id="ARBA00014944"/>
    </source>
</evidence>
<evidence type="ECO:0000256" key="12">
    <source>
        <dbReference type="ARBA" id="ARBA00022989"/>
    </source>
</evidence>
<comment type="function">
    <text evidence="1">This protein catalyzes the committed step to the synthesis of the acidic phospholipids.</text>
</comment>
<evidence type="ECO:0000256" key="16">
    <source>
        <dbReference type="ARBA" id="ARBA00023264"/>
    </source>
</evidence>
<evidence type="ECO:0000256" key="15">
    <source>
        <dbReference type="ARBA" id="ARBA00023209"/>
    </source>
</evidence>
<dbReference type="PROSITE" id="PS00379">
    <property type="entry name" value="CDP_ALCOHOL_P_TRANSF"/>
    <property type="match status" value="1"/>
</dbReference>
<evidence type="ECO:0000313" key="22">
    <source>
        <dbReference type="Proteomes" id="UP000033695"/>
    </source>
</evidence>